<evidence type="ECO:0000256" key="3">
    <source>
        <dbReference type="ARBA" id="ARBA00022483"/>
    </source>
</evidence>
<evidence type="ECO:0000256" key="4">
    <source>
        <dbReference type="RuleBase" id="RU365069"/>
    </source>
</evidence>
<dbReference type="Pfam" id="PF15469">
    <property type="entry name" value="Sec5"/>
    <property type="match status" value="1"/>
</dbReference>
<feature type="compositionally biased region" description="Basic residues" evidence="5">
    <location>
        <begin position="200"/>
        <end position="217"/>
    </location>
</feature>
<comment type="subunit">
    <text evidence="4">Component of the exocyst complex.</text>
</comment>
<feature type="region of interest" description="Disordered" evidence="5">
    <location>
        <begin position="15"/>
        <end position="57"/>
    </location>
</feature>
<feature type="region of interest" description="Disordered" evidence="5">
    <location>
        <begin position="186"/>
        <end position="233"/>
    </location>
</feature>
<dbReference type="GO" id="GO:0000145">
    <property type="term" value="C:exocyst"/>
    <property type="evidence" value="ECO:0007669"/>
    <property type="project" value="UniProtKB-UniRule"/>
</dbReference>
<reference evidence="7" key="1">
    <citation type="journal article" date="2020" name="Stud. Mycol.">
        <title>101 Dothideomycetes genomes: a test case for predicting lifestyles and emergence of pathogens.</title>
        <authorList>
            <person name="Haridas S."/>
            <person name="Albert R."/>
            <person name="Binder M."/>
            <person name="Bloem J."/>
            <person name="Labutti K."/>
            <person name="Salamov A."/>
            <person name="Andreopoulos B."/>
            <person name="Baker S."/>
            <person name="Barry K."/>
            <person name="Bills G."/>
            <person name="Bluhm B."/>
            <person name="Cannon C."/>
            <person name="Castanera R."/>
            <person name="Culley D."/>
            <person name="Daum C."/>
            <person name="Ezra D."/>
            <person name="Gonzalez J."/>
            <person name="Henrissat B."/>
            <person name="Kuo A."/>
            <person name="Liang C."/>
            <person name="Lipzen A."/>
            <person name="Lutzoni F."/>
            <person name="Magnuson J."/>
            <person name="Mondo S."/>
            <person name="Nolan M."/>
            <person name="Ohm R."/>
            <person name="Pangilinan J."/>
            <person name="Park H.-J."/>
            <person name="Ramirez L."/>
            <person name="Alfaro M."/>
            <person name="Sun H."/>
            <person name="Tritt A."/>
            <person name="Yoshinaga Y."/>
            <person name="Zwiers L.-H."/>
            <person name="Turgeon B."/>
            <person name="Goodwin S."/>
            <person name="Spatafora J."/>
            <person name="Crous P."/>
            <person name="Grigoriev I."/>
        </authorList>
    </citation>
    <scope>NUCLEOTIDE SEQUENCE</scope>
    <source>
        <strain evidence="7">CBS 130266</strain>
    </source>
</reference>
<protein>
    <recommendedName>
        <fullName evidence="4">Exocyst complex component SEC5</fullName>
    </recommendedName>
</protein>
<feature type="region of interest" description="Disordered" evidence="5">
    <location>
        <begin position="782"/>
        <end position="809"/>
    </location>
</feature>
<dbReference type="InterPro" id="IPR039481">
    <property type="entry name" value="EXOC2/Sec5_N_dom"/>
</dbReference>
<dbReference type="GO" id="GO:0006893">
    <property type="term" value="P:Golgi to plasma membrane transport"/>
    <property type="evidence" value="ECO:0007669"/>
    <property type="project" value="UniProtKB-UniRule"/>
</dbReference>
<accession>A0A9P4P2L0</accession>
<comment type="caution">
    <text evidence="7">The sequence shown here is derived from an EMBL/GenBank/DDBJ whole genome shotgun (WGS) entry which is preliminary data.</text>
</comment>
<dbReference type="AlphaFoldDB" id="A0A9P4P2L0"/>
<evidence type="ECO:0000256" key="2">
    <source>
        <dbReference type="ARBA" id="ARBA00022448"/>
    </source>
</evidence>
<evidence type="ECO:0000256" key="5">
    <source>
        <dbReference type="SAM" id="MobiDB-lite"/>
    </source>
</evidence>
<feature type="domain" description="Exocyst complex component EXOC2/Sec5 N-terminal" evidence="6">
    <location>
        <begin position="87"/>
        <end position="1027"/>
    </location>
</feature>
<keyword evidence="2 4" id="KW-0813">Transport</keyword>
<dbReference type="PANTHER" id="PTHR13043">
    <property type="entry name" value="EXOCYST COMPLEX COMPONENT SEC5"/>
    <property type="match status" value="1"/>
</dbReference>
<evidence type="ECO:0000313" key="7">
    <source>
        <dbReference type="EMBL" id="KAF2435476.1"/>
    </source>
</evidence>
<organism evidence="7 8">
    <name type="scientific">Tothia fuscella</name>
    <dbReference type="NCBI Taxonomy" id="1048955"/>
    <lineage>
        <taxon>Eukaryota</taxon>
        <taxon>Fungi</taxon>
        <taxon>Dikarya</taxon>
        <taxon>Ascomycota</taxon>
        <taxon>Pezizomycotina</taxon>
        <taxon>Dothideomycetes</taxon>
        <taxon>Pleosporomycetidae</taxon>
        <taxon>Venturiales</taxon>
        <taxon>Cylindrosympodiaceae</taxon>
        <taxon>Tothia</taxon>
    </lineage>
</organism>
<dbReference type="GO" id="GO:0006887">
    <property type="term" value="P:exocytosis"/>
    <property type="evidence" value="ECO:0007669"/>
    <property type="project" value="UniProtKB-KW"/>
</dbReference>
<feature type="compositionally biased region" description="Basic and acidic residues" evidence="5">
    <location>
        <begin position="782"/>
        <end position="791"/>
    </location>
</feature>
<feature type="compositionally biased region" description="Acidic residues" evidence="5">
    <location>
        <begin position="28"/>
        <end position="37"/>
    </location>
</feature>
<proteinExistence type="inferred from homology"/>
<dbReference type="PANTHER" id="PTHR13043:SF1">
    <property type="entry name" value="EXOCYST COMPLEX COMPONENT 2"/>
    <property type="match status" value="1"/>
</dbReference>
<dbReference type="Proteomes" id="UP000800235">
    <property type="component" value="Unassembled WGS sequence"/>
</dbReference>
<dbReference type="OrthoDB" id="26242at2759"/>
<gene>
    <name evidence="7" type="ORF">EJ08DRAFT_625967</name>
</gene>
<keyword evidence="3 4" id="KW-0268">Exocytosis</keyword>
<evidence type="ECO:0000256" key="1">
    <source>
        <dbReference type="ARBA" id="ARBA00010578"/>
    </source>
</evidence>
<keyword evidence="4" id="KW-0653">Protein transport</keyword>
<feature type="compositionally biased region" description="Polar residues" evidence="5">
    <location>
        <begin position="800"/>
        <end position="809"/>
    </location>
</feature>
<keyword evidence="8" id="KW-1185">Reference proteome</keyword>
<dbReference type="GO" id="GO:0015031">
    <property type="term" value="P:protein transport"/>
    <property type="evidence" value="ECO:0007669"/>
    <property type="project" value="UniProtKB-KW"/>
</dbReference>
<sequence length="1044" mass="116914">MTAVNDAEILSHYKINDPFPSEWPAEKDQDDSSDDEPLNLPLPGLAKRKSKSRYSAISRNAKLRGSVPGAEVSREGKENLVQKDEADPLGGPQTVIQVLRRRGLPVEDDVRLRNRFLLSSTTFAPSLFLSQVHNDASTESLLEGLDFLSRSIEQKSASLKVLVQSNFERFVRAKATIDNVYKEMRRQGPEAELNPDPPSHRRRHSRQLSKSSGHFRKTSGPFSPTLGDAPPQNERRKNALVKESEYGVLPIKDPLNELAIKVAEVWGPAIGGREKEDSLKVVLGCVEKNRGLFELGSSISDCIKRKDHETLVEEYLKARKYANDARAIVDSAVQNRVPLSDPDVHQVIVTARMWADVEEQVEVFKRDIWRRLAGTHFTKTPNAEENKNEEHMELIGILLELGVTDNPIWIWLISRYDFLKKKMTATFERSRVEIEILRRRLSTGDRPSARQMANNFRAASADGRVSNTSAIDSPAVIEVWEHIYASMNALLSTQGGVLGELVEYWETAQGFIDGQAQRSLPTGIDGNSRKHHRLSVDGVRDLAAGALELVNMLREDLFSFFSEPPIDDLSMLLSPLPPMTPDTPSTPKSATLSAFTDSRFRIDPSNLPPPSPRSGESWEKYGFWPPHANSLSGAHYLSKILVLVGTAATEMASLSVMKDGNRSVDNLKTLVGGIRERCVQATCAAWNQDAEHCRVLEDWTRAVERHDLTNMPAHFMSFEGFLLSNLQKILYVSEATRRSDSVEIIVPPSQKLLQMVRSQFVSSIYKSLTVMVENAERPSKLVDDWEGDRDGLSVPEIEGTASTGESGTLDSSNKKIRILVTLSNVQALRNDIVPHLISQFENYFSVKLTDETKDVRDVLAKIDSKLFQAYTQPIAKDLEKIIQEGINSPTWAPECPRPTDARPYVYSVLLSLVLVHTEVSTTASPLTAPILKHLLEAVSGSLIDSFKQRPRYSLPALMQATLDVEFLAQTMNQYTTEKAADIQSAIYVALDERTDNEARLKLQDELQEMRGALKRLREATKVEFVCFKRQRGHTVRGENPIANR</sequence>
<comment type="similarity">
    <text evidence="1 4">Belongs to the SEC5 family.</text>
</comment>
<dbReference type="EMBL" id="MU007013">
    <property type="protein sequence ID" value="KAF2435476.1"/>
    <property type="molecule type" value="Genomic_DNA"/>
</dbReference>
<name>A0A9P4P2L0_9PEZI</name>
<evidence type="ECO:0000313" key="8">
    <source>
        <dbReference type="Proteomes" id="UP000800235"/>
    </source>
</evidence>
<comment type="function">
    <text evidence="4">Component of the exocyst complex involved in the docking of exocytic vesicles with fusion sites on the plasma membrane.</text>
</comment>
<evidence type="ECO:0000259" key="6">
    <source>
        <dbReference type="Pfam" id="PF15469"/>
    </source>
</evidence>
<dbReference type="InterPro" id="IPR029175">
    <property type="entry name" value="EXOC2/Sec5"/>
</dbReference>